<evidence type="ECO:0000256" key="1">
    <source>
        <dbReference type="SAM" id="MobiDB-lite"/>
    </source>
</evidence>
<dbReference type="EMBL" id="MU865934">
    <property type="protein sequence ID" value="KAK4450124.1"/>
    <property type="molecule type" value="Genomic_DNA"/>
</dbReference>
<feature type="compositionally biased region" description="Basic residues" evidence="1">
    <location>
        <begin position="135"/>
        <end position="145"/>
    </location>
</feature>
<organism evidence="2 3">
    <name type="scientific">Podospora aff. communis PSN243</name>
    <dbReference type="NCBI Taxonomy" id="3040156"/>
    <lineage>
        <taxon>Eukaryota</taxon>
        <taxon>Fungi</taxon>
        <taxon>Dikarya</taxon>
        <taxon>Ascomycota</taxon>
        <taxon>Pezizomycotina</taxon>
        <taxon>Sordariomycetes</taxon>
        <taxon>Sordariomycetidae</taxon>
        <taxon>Sordariales</taxon>
        <taxon>Podosporaceae</taxon>
        <taxon>Podospora</taxon>
    </lineage>
</organism>
<feature type="region of interest" description="Disordered" evidence="1">
    <location>
        <begin position="112"/>
        <end position="209"/>
    </location>
</feature>
<evidence type="ECO:0000313" key="3">
    <source>
        <dbReference type="Proteomes" id="UP001321760"/>
    </source>
</evidence>
<name>A0AAV9GMR5_9PEZI</name>
<reference evidence="2" key="1">
    <citation type="journal article" date="2023" name="Mol. Phylogenet. Evol.">
        <title>Genome-scale phylogeny and comparative genomics of the fungal order Sordariales.</title>
        <authorList>
            <person name="Hensen N."/>
            <person name="Bonometti L."/>
            <person name="Westerberg I."/>
            <person name="Brannstrom I.O."/>
            <person name="Guillou S."/>
            <person name="Cros-Aarteil S."/>
            <person name="Calhoun S."/>
            <person name="Haridas S."/>
            <person name="Kuo A."/>
            <person name="Mondo S."/>
            <person name="Pangilinan J."/>
            <person name="Riley R."/>
            <person name="LaButti K."/>
            <person name="Andreopoulos B."/>
            <person name="Lipzen A."/>
            <person name="Chen C."/>
            <person name="Yan M."/>
            <person name="Daum C."/>
            <person name="Ng V."/>
            <person name="Clum A."/>
            <person name="Steindorff A."/>
            <person name="Ohm R.A."/>
            <person name="Martin F."/>
            <person name="Silar P."/>
            <person name="Natvig D.O."/>
            <person name="Lalanne C."/>
            <person name="Gautier V."/>
            <person name="Ament-Velasquez S.L."/>
            <person name="Kruys A."/>
            <person name="Hutchinson M.I."/>
            <person name="Powell A.J."/>
            <person name="Barry K."/>
            <person name="Miller A.N."/>
            <person name="Grigoriev I.V."/>
            <person name="Debuchy R."/>
            <person name="Gladieux P."/>
            <person name="Hiltunen Thoren M."/>
            <person name="Johannesson H."/>
        </authorList>
    </citation>
    <scope>NUCLEOTIDE SEQUENCE</scope>
    <source>
        <strain evidence="2">PSN243</strain>
    </source>
</reference>
<reference evidence="2" key="2">
    <citation type="submission" date="2023-05" db="EMBL/GenBank/DDBJ databases">
        <authorList>
            <consortium name="Lawrence Berkeley National Laboratory"/>
            <person name="Steindorff A."/>
            <person name="Hensen N."/>
            <person name="Bonometti L."/>
            <person name="Westerberg I."/>
            <person name="Brannstrom I.O."/>
            <person name="Guillou S."/>
            <person name="Cros-Aarteil S."/>
            <person name="Calhoun S."/>
            <person name="Haridas S."/>
            <person name="Kuo A."/>
            <person name="Mondo S."/>
            <person name="Pangilinan J."/>
            <person name="Riley R."/>
            <person name="Labutti K."/>
            <person name="Andreopoulos B."/>
            <person name="Lipzen A."/>
            <person name="Chen C."/>
            <person name="Yanf M."/>
            <person name="Daum C."/>
            <person name="Ng V."/>
            <person name="Clum A."/>
            <person name="Ohm R."/>
            <person name="Martin F."/>
            <person name="Silar P."/>
            <person name="Natvig D."/>
            <person name="Lalanne C."/>
            <person name="Gautier V."/>
            <person name="Ament-Velasquez S.L."/>
            <person name="Kruys A."/>
            <person name="Hutchinson M.I."/>
            <person name="Powell A.J."/>
            <person name="Barry K."/>
            <person name="Miller A.N."/>
            <person name="Grigoriev I.V."/>
            <person name="Debuchy R."/>
            <person name="Gladieux P."/>
            <person name="Thoren M.H."/>
            <person name="Johannesson H."/>
        </authorList>
    </citation>
    <scope>NUCLEOTIDE SEQUENCE</scope>
    <source>
        <strain evidence="2">PSN243</strain>
    </source>
</reference>
<accession>A0AAV9GMR5</accession>
<sequence length="209" mass="23292">MNPCSLDASKHGPWPGPTHQLLAGDVRPAGAHHPDVWRFEWPRSQSGQSRLMILLGREQWVSMRLCRIRQSALPLPHSGTGLPDRDLPMVRHPEAITLIVWPVLCKISRSPLRRRSRSSNFTHARRLQPSLVRLQGHRGGTRKRSVVGSETRNSSARVSGSLHSEPRTSYTPYRDQRRLKVPSGAGSDGCRKPPPSSAQSRVQHVPGEG</sequence>
<proteinExistence type="predicted"/>
<dbReference type="Proteomes" id="UP001321760">
    <property type="component" value="Unassembled WGS sequence"/>
</dbReference>
<feature type="compositionally biased region" description="Polar residues" evidence="1">
    <location>
        <begin position="148"/>
        <end position="171"/>
    </location>
</feature>
<protein>
    <submittedName>
        <fullName evidence="2">Uncharacterized protein</fullName>
    </submittedName>
</protein>
<dbReference type="AlphaFoldDB" id="A0AAV9GMR5"/>
<gene>
    <name evidence="2" type="ORF">QBC34DRAFT_82537</name>
</gene>
<comment type="caution">
    <text evidence="2">The sequence shown here is derived from an EMBL/GenBank/DDBJ whole genome shotgun (WGS) entry which is preliminary data.</text>
</comment>
<evidence type="ECO:0000313" key="2">
    <source>
        <dbReference type="EMBL" id="KAK4450124.1"/>
    </source>
</evidence>
<keyword evidence="3" id="KW-1185">Reference proteome</keyword>